<dbReference type="InterPro" id="IPR001460">
    <property type="entry name" value="PCN-bd_Tpept"/>
</dbReference>
<evidence type="ECO:0000256" key="1">
    <source>
        <dbReference type="ARBA" id="ARBA00004370"/>
    </source>
</evidence>
<protein>
    <submittedName>
        <fullName evidence="7">Penicillin-binding protein 2</fullName>
    </submittedName>
</protein>
<dbReference type="Gene3D" id="3.40.710.10">
    <property type="entry name" value="DD-peptidase/beta-lactamase superfamily"/>
    <property type="match status" value="1"/>
</dbReference>
<dbReference type="Gene3D" id="3.90.1310.10">
    <property type="entry name" value="Penicillin-binding protein 2a (Domain 2)"/>
    <property type="match status" value="1"/>
</dbReference>
<evidence type="ECO:0000259" key="6">
    <source>
        <dbReference type="Pfam" id="PF03717"/>
    </source>
</evidence>
<accession>A0ABS9E440</accession>
<dbReference type="InterPro" id="IPR036138">
    <property type="entry name" value="PBP_dimer_sf"/>
</dbReference>
<dbReference type="SUPFAM" id="SSF56519">
    <property type="entry name" value="Penicillin binding protein dimerisation domain"/>
    <property type="match status" value="1"/>
</dbReference>
<keyword evidence="2" id="KW-0121">Carboxypeptidase</keyword>
<evidence type="ECO:0000313" key="8">
    <source>
        <dbReference type="Proteomes" id="UP001521209"/>
    </source>
</evidence>
<dbReference type="InterPro" id="IPR050515">
    <property type="entry name" value="Beta-lactam/transpept"/>
</dbReference>
<gene>
    <name evidence="7" type="ORF">L2A60_18595</name>
</gene>
<keyword evidence="2" id="KW-0645">Protease</keyword>
<feature type="compositionally biased region" description="Basic and acidic residues" evidence="4">
    <location>
        <begin position="595"/>
        <end position="611"/>
    </location>
</feature>
<sequence>YLAVGAKLIDATVLHPIKPSAAVLTARRPDFRTRLAAPDRAPILDRNGTILAVSLPGAALFADPKQISHPRRDAATLEQALPMLDKRAIAHRLSLKRYGFVYLDRDLTAAQELAVNRLGIPGLYFQHVWMRHYPEGDLAAHILGGVTPDQRGIAGVEEYFDRRLIGRPSKPLRLSIDIRVEDIVHREVARAMRDYQARGACGIVESMTGRIVAMVSLPDYDANDLHDAPTDSLFDRCISGDYEPGSVMKLMTMPAALQSGLIHYWDRFDTTHPLFVDGFSVTDYEPVHDWLAMPAVLAFSSNIGASRIATILGPEIQRAWLRKMGFFKPSPVQMPGVQPPIWHPKDTWKLLTTMTVSFGNGIAMAPIILVNAVVADVNGGILFKPTLLARRIGAPPRRGVRVMRRSVSVIMRKLMRGVVLSGTGIYARVPGYLVGGKTGTSQVVAADGRYRNHLNNASFMAVFPADHPHYVIYVLVVHPKPTKKMQHFSYGFTTGGYVAAPAVGRIIARIGPMLGVTPLQGGTLTAMNARFGIPLKPPVPVGRSALGPGHPFPAGANRYAYILANRAPPKHPDRAAARTALRRVKMAIPGQTIPRDARSRPDDPMRIEASRGGHARIARR</sequence>
<feature type="domain" description="Penicillin-binding protein transpeptidase" evidence="5">
    <location>
        <begin position="199"/>
        <end position="484"/>
    </location>
</feature>
<feature type="non-terminal residue" evidence="7">
    <location>
        <position position="1"/>
    </location>
</feature>
<dbReference type="Proteomes" id="UP001521209">
    <property type="component" value="Unassembled WGS sequence"/>
</dbReference>
<dbReference type="InterPro" id="IPR005311">
    <property type="entry name" value="PBP_dimer"/>
</dbReference>
<name>A0ABS9E440_9PROT</name>
<dbReference type="EMBL" id="JAKGBZ010000068">
    <property type="protein sequence ID" value="MCF3948671.1"/>
    <property type="molecule type" value="Genomic_DNA"/>
</dbReference>
<organism evidence="7 8">
    <name type="scientific">Acidiphilium iwatense</name>
    <dbReference type="NCBI Taxonomy" id="768198"/>
    <lineage>
        <taxon>Bacteria</taxon>
        <taxon>Pseudomonadati</taxon>
        <taxon>Pseudomonadota</taxon>
        <taxon>Alphaproteobacteria</taxon>
        <taxon>Acetobacterales</taxon>
        <taxon>Acidocellaceae</taxon>
        <taxon>Acidiphilium</taxon>
    </lineage>
</organism>
<evidence type="ECO:0000313" key="7">
    <source>
        <dbReference type="EMBL" id="MCF3948671.1"/>
    </source>
</evidence>
<evidence type="ECO:0000256" key="3">
    <source>
        <dbReference type="ARBA" id="ARBA00023136"/>
    </source>
</evidence>
<keyword evidence="3" id="KW-0472">Membrane</keyword>
<dbReference type="Pfam" id="PF00905">
    <property type="entry name" value="Transpeptidase"/>
    <property type="match status" value="1"/>
</dbReference>
<evidence type="ECO:0000256" key="2">
    <source>
        <dbReference type="ARBA" id="ARBA00022645"/>
    </source>
</evidence>
<proteinExistence type="predicted"/>
<dbReference type="PANTHER" id="PTHR30627:SF1">
    <property type="entry name" value="PEPTIDOGLYCAN D,D-TRANSPEPTIDASE FTSI"/>
    <property type="match status" value="1"/>
</dbReference>
<evidence type="ECO:0000259" key="5">
    <source>
        <dbReference type="Pfam" id="PF00905"/>
    </source>
</evidence>
<comment type="caution">
    <text evidence="7">The sequence shown here is derived from an EMBL/GenBank/DDBJ whole genome shotgun (WGS) entry which is preliminary data.</text>
</comment>
<feature type="region of interest" description="Disordered" evidence="4">
    <location>
        <begin position="589"/>
        <end position="620"/>
    </location>
</feature>
<keyword evidence="2" id="KW-0378">Hydrolase</keyword>
<evidence type="ECO:0000256" key="4">
    <source>
        <dbReference type="SAM" id="MobiDB-lite"/>
    </source>
</evidence>
<dbReference type="SUPFAM" id="SSF56601">
    <property type="entry name" value="beta-lactamase/transpeptidase-like"/>
    <property type="match status" value="1"/>
</dbReference>
<keyword evidence="8" id="KW-1185">Reference proteome</keyword>
<dbReference type="Pfam" id="PF03717">
    <property type="entry name" value="PBP_dimer"/>
    <property type="match status" value="1"/>
</dbReference>
<dbReference type="Gene3D" id="3.30.450.330">
    <property type="match status" value="1"/>
</dbReference>
<dbReference type="InterPro" id="IPR012338">
    <property type="entry name" value="Beta-lactam/transpept-like"/>
</dbReference>
<reference evidence="7 8" key="1">
    <citation type="submission" date="2022-01" db="EMBL/GenBank/DDBJ databases">
        <authorList>
            <person name="Won M."/>
            <person name="Kim S.-J."/>
            <person name="Kwon S.-W."/>
        </authorList>
    </citation>
    <scope>NUCLEOTIDE SEQUENCE [LARGE SCALE GENOMIC DNA]</scope>
    <source>
        <strain evidence="7 8">KCTC 23505</strain>
    </source>
</reference>
<feature type="domain" description="Penicillin-binding protein dimerisation" evidence="6">
    <location>
        <begin position="38"/>
        <end position="167"/>
    </location>
</feature>
<comment type="subcellular location">
    <subcellularLocation>
        <location evidence="1">Membrane</location>
    </subcellularLocation>
</comment>
<dbReference type="PANTHER" id="PTHR30627">
    <property type="entry name" value="PEPTIDOGLYCAN D,D-TRANSPEPTIDASE"/>
    <property type="match status" value="1"/>
</dbReference>
<dbReference type="RefSeq" id="WP_235705984.1">
    <property type="nucleotide sequence ID" value="NZ_JAKGBZ010000068.1"/>
</dbReference>